<dbReference type="InterPro" id="IPR011396">
    <property type="entry name" value="PT_DNA_restrict"/>
</dbReference>
<dbReference type="EMBL" id="JAQOSO010000032">
    <property type="protein sequence ID" value="MDJ1173904.1"/>
    <property type="molecule type" value="Genomic_DNA"/>
</dbReference>
<dbReference type="GO" id="GO:0004519">
    <property type="term" value="F:endonuclease activity"/>
    <property type="evidence" value="ECO:0007669"/>
    <property type="project" value="UniProtKB-KW"/>
</dbReference>
<keyword evidence="4" id="KW-1185">Reference proteome</keyword>
<evidence type="ECO:0000259" key="2">
    <source>
        <dbReference type="Pfam" id="PF26340"/>
    </source>
</evidence>
<name>A0ABT7B438_9CYAN</name>
<dbReference type="InterPro" id="IPR058813">
    <property type="entry name" value="DNA-SBD_ScoMcrA"/>
</dbReference>
<dbReference type="CDD" id="cd00085">
    <property type="entry name" value="HNHc"/>
    <property type="match status" value="1"/>
</dbReference>
<accession>A0ABT7B438</accession>
<feature type="domain" description="HNH nuclease" evidence="1">
    <location>
        <begin position="217"/>
        <end position="271"/>
    </location>
</feature>
<reference evidence="3 4" key="1">
    <citation type="submission" date="2023-01" db="EMBL/GenBank/DDBJ databases">
        <title>Novel diversity within Roseofilum (Cyanobacteria; Desertifilaceae) from marine benthic mats with descriptions of four novel species.</title>
        <authorList>
            <person name="Wang Y."/>
            <person name="Berthold D.E."/>
            <person name="Hu J."/>
            <person name="Lefler F.W."/>
            <person name="Laughinghouse H.D. IV."/>
        </authorList>
    </citation>
    <scope>NUCLEOTIDE SEQUENCE [LARGE SCALE GENOMIC DNA]</scope>
    <source>
        <strain evidence="3 4">BLCC-M114</strain>
    </source>
</reference>
<evidence type="ECO:0000259" key="1">
    <source>
        <dbReference type="Pfam" id="PF13391"/>
    </source>
</evidence>
<evidence type="ECO:0000313" key="3">
    <source>
        <dbReference type="EMBL" id="MDJ1173904.1"/>
    </source>
</evidence>
<gene>
    <name evidence="3" type="ORF">PMG25_07335</name>
</gene>
<keyword evidence="3" id="KW-0378">Hydrolase</keyword>
<keyword evidence="3" id="KW-0540">Nuclease</keyword>
<dbReference type="Pfam" id="PF26340">
    <property type="entry name" value="DNA-SBD_ScoMcrA"/>
    <property type="match status" value="1"/>
</dbReference>
<organism evidence="3 4">
    <name type="scientific">Roseofilum capinflatum BLCC-M114</name>
    <dbReference type="NCBI Taxonomy" id="3022440"/>
    <lineage>
        <taxon>Bacteria</taxon>
        <taxon>Bacillati</taxon>
        <taxon>Cyanobacteriota</taxon>
        <taxon>Cyanophyceae</taxon>
        <taxon>Desertifilales</taxon>
        <taxon>Desertifilaceae</taxon>
        <taxon>Roseofilum</taxon>
        <taxon>Roseofilum capinflatum</taxon>
    </lineage>
</organism>
<feature type="domain" description="ScoMcrA-like DNA sulfur-binding" evidence="2">
    <location>
        <begin position="20"/>
        <end position="157"/>
    </location>
</feature>
<dbReference type="RefSeq" id="WP_283766246.1">
    <property type="nucleotide sequence ID" value="NZ_JAQOSO010000032.1"/>
</dbReference>
<protein>
    <submittedName>
        <fullName evidence="3">HNH endonuclease</fullName>
    </submittedName>
</protein>
<comment type="caution">
    <text evidence="3">The sequence shown here is derived from an EMBL/GenBank/DDBJ whole genome shotgun (WGS) entry which is preliminary data.</text>
</comment>
<dbReference type="InterPro" id="IPR003615">
    <property type="entry name" value="HNH_nuc"/>
</dbReference>
<sequence>MSQVRSEEDQRNLAYYCKCFSTLKVHKTKELGKAFHKPILLLSVIDLIGQGYIQNNRIFVSEELEKIFDKYWKIIVKESRRLPRLYYPFFHLKNEGFWHLEFKKPFKDTQIKSKTKLNEFVEYAYLDNSLFKLLQNDQYRNQLIDTLIASWFSVSQTKLEEILDINDRFVEDPEDSQDLANLSLRDSVETPTFRMSKSVVRKAFFRKSIVHIYDYRCAFCRLKVQRSLKQFIVDGAHIKRLSEFYDNSITNGLSLCKNHHWAFEMGWFFINEDYRIIVADDLEEDSPYARPMKDFHGERILLPSLQKDFPSLEALYWHRKKVFEAYS</sequence>
<dbReference type="PIRSF" id="PIRSF030850">
    <property type="entry name" value="UCP030850"/>
    <property type="match status" value="1"/>
</dbReference>
<evidence type="ECO:0000313" key="4">
    <source>
        <dbReference type="Proteomes" id="UP001235849"/>
    </source>
</evidence>
<dbReference type="Pfam" id="PF13391">
    <property type="entry name" value="HNH_2"/>
    <property type="match status" value="1"/>
</dbReference>
<proteinExistence type="predicted"/>
<keyword evidence="3" id="KW-0255">Endonuclease</keyword>
<dbReference type="Proteomes" id="UP001235849">
    <property type="component" value="Unassembled WGS sequence"/>
</dbReference>